<dbReference type="AlphaFoldDB" id="A0A6J5YED7"/>
<dbReference type="EMBL" id="CAFBNC010000011">
    <property type="protein sequence ID" value="CAB4926129.1"/>
    <property type="molecule type" value="Genomic_DNA"/>
</dbReference>
<dbReference type="EMBL" id="CAEMXZ010000175">
    <property type="protein sequence ID" value="CAB4324584.1"/>
    <property type="molecule type" value="Genomic_DNA"/>
</dbReference>
<name>A0A6J5YED7_9ZZZZ</name>
<evidence type="ECO:0000313" key="4">
    <source>
        <dbReference type="EMBL" id="CAB4926129.1"/>
    </source>
</evidence>
<feature type="transmembrane region" description="Helical" evidence="1">
    <location>
        <begin position="92"/>
        <end position="111"/>
    </location>
</feature>
<keyword evidence="1" id="KW-0812">Transmembrane</keyword>
<feature type="transmembrane region" description="Helical" evidence="1">
    <location>
        <begin position="16"/>
        <end position="38"/>
    </location>
</feature>
<dbReference type="InterPro" id="IPR019251">
    <property type="entry name" value="DUF2231_TM"/>
</dbReference>
<feature type="transmembrane region" description="Helical" evidence="1">
    <location>
        <begin position="131"/>
        <end position="151"/>
    </location>
</feature>
<organism evidence="3">
    <name type="scientific">freshwater metagenome</name>
    <dbReference type="NCBI Taxonomy" id="449393"/>
    <lineage>
        <taxon>unclassified sequences</taxon>
        <taxon>metagenomes</taxon>
        <taxon>ecological metagenomes</taxon>
    </lineage>
</organism>
<protein>
    <submittedName>
        <fullName evidence="3">Unannotated protein</fullName>
    </submittedName>
</protein>
<reference evidence="3" key="1">
    <citation type="submission" date="2020-05" db="EMBL/GenBank/DDBJ databases">
        <authorList>
            <person name="Chiriac C."/>
            <person name="Salcher M."/>
            <person name="Ghai R."/>
            <person name="Kavagutti S V."/>
        </authorList>
    </citation>
    <scope>NUCLEOTIDE SEQUENCE</scope>
</reference>
<proteinExistence type="predicted"/>
<keyword evidence="1" id="KW-0472">Membrane</keyword>
<keyword evidence="1" id="KW-1133">Transmembrane helix</keyword>
<gene>
    <name evidence="3" type="ORF">UFOPK1392_02359</name>
    <name evidence="4" type="ORF">UFOPK3733_00383</name>
</gene>
<sequence>MLALLDSLFGLPGHPLVVHLAVVLVPLAAVGTLAIAFWGAARRRIGWIVVGLAFVAFVGCFLAKESGEALQNSVKRTEAVDAHVEMADGGTVAGFAVFVGAAGVMVVDLIVRQRTARKQAALPLQKQAPMIVGVLAVLLALFGSVRIIQIGHSGAKATWGNTKIVSEKD</sequence>
<evidence type="ECO:0000259" key="2">
    <source>
        <dbReference type="Pfam" id="PF09990"/>
    </source>
</evidence>
<dbReference type="Pfam" id="PF09990">
    <property type="entry name" value="DUF2231"/>
    <property type="match status" value="1"/>
</dbReference>
<evidence type="ECO:0000256" key="1">
    <source>
        <dbReference type="SAM" id="Phobius"/>
    </source>
</evidence>
<feature type="transmembrane region" description="Helical" evidence="1">
    <location>
        <begin position="45"/>
        <end position="64"/>
    </location>
</feature>
<feature type="domain" description="DUF2231" evidence="2">
    <location>
        <begin position="10"/>
        <end position="160"/>
    </location>
</feature>
<evidence type="ECO:0000313" key="3">
    <source>
        <dbReference type="EMBL" id="CAB4324584.1"/>
    </source>
</evidence>
<accession>A0A6J5YED7</accession>